<comment type="caution">
    <text evidence="4">The sequence shown here is derived from an EMBL/GenBank/DDBJ whole genome shotgun (WGS) entry which is preliminary data.</text>
</comment>
<feature type="signal peptide" evidence="2">
    <location>
        <begin position="1"/>
        <end position="19"/>
    </location>
</feature>
<dbReference type="Proteomes" id="UP001224359">
    <property type="component" value="Unassembled WGS sequence"/>
</dbReference>
<dbReference type="RefSeq" id="WP_306974872.1">
    <property type="nucleotide sequence ID" value="NZ_JAUSTQ010000002.1"/>
</dbReference>
<feature type="chain" id="PRO_5045645344" description="YtkA-like domain-containing protein" evidence="2">
    <location>
        <begin position="20"/>
        <end position="266"/>
    </location>
</feature>
<organism evidence="4 5">
    <name type="scientific">Alkalibacillus salilacus</name>
    <dbReference type="NCBI Taxonomy" id="284582"/>
    <lineage>
        <taxon>Bacteria</taxon>
        <taxon>Bacillati</taxon>
        <taxon>Bacillota</taxon>
        <taxon>Bacilli</taxon>
        <taxon>Bacillales</taxon>
        <taxon>Bacillaceae</taxon>
        <taxon>Alkalibacillus</taxon>
    </lineage>
</organism>
<evidence type="ECO:0000313" key="4">
    <source>
        <dbReference type="EMBL" id="MDQ0158861.1"/>
    </source>
</evidence>
<gene>
    <name evidence="4" type="ORF">J2S77_000817</name>
</gene>
<evidence type="ECO:0000256" key="1">
    <source>
        <dbReference type="SAM" id="MobiDB-lite"/>
    </source>
</evidence>
<feature type="region of interest" description="Disordered" evidence="1">
    <location>
        <begin position="135"/>
        <end position="174"/>
    </location>
</feature>
<evidence type="ECO:0000313" key="5">
    <source>
        <dbReference type="Proteomes" id="UP001224359"/>
    </source>
</evidence>
<keyword evidence="2" id="KW-0732">Signal</keyword>
<dbReference type="PROSITE" id="PS51257">
    <property type="entry name" value="PROKAR_LIPOPROTEIN"/>
    <property type="match status" value="1"/>
</dbReference>
<protein>
    <recommendedName>
        <fullName evidence="3">YtkA-like domain-containing protein</fullName>
    </recommendedName>
</protein>
<reference evidence="4 5" key="1">
    <citation type="submission" date="2023-07" db="EMBL/GenBank/DDBJ databases">
        <title>Genomic Encyclopedia of Type Strains, Phase IV (KMG-IV): sequencing the most valuable type-strain genomes for metagenomic binning, comparative biology and taxonomic classification.</title>
        <authorList>
            <person name="Goeker M."/>
        </authorList>
    </citation>
    <scope>NUCLEOTIDE SEQUENCE [LARGE SCALE GENOMIC DNA]</scope>
    <source>
        <strain evidence="4 5">DSM 16460</strain>
    </source>
</reference>
<evidence type="ECO:0000259" key="3">
    <source>
        <dbReference type="Pfam" id="PF13115"/>
    </source>
</evidence>
<dbReference type="EMBL" id="JAUSTQ010000002">
    <property type="protein sequence ID" value="MDQ0158861.1"/>
    <property type="molecule type" value="Genomic_DNA"/>
</dbReference>
<feature type="compositionally biased region" description="Basic and acidic residues" evidence="1">
    <location>
        <begin position="151"/>
        <end position="167"/>
    </location>
</feature>
<accession>A0ABT9VD08</accession>
<sequence>MKRYIWILLITLVILTACGQGNDSEDESNGSNTPSDQVSIEPVEIEIITPSQIDAGEQTLSAKVTHNEEVVTNAQKVEFEVWKTASKEESEMLTAEHHENGKYQIDYSFEESGSYHIQYHVTAKDQHVMPKHEVTVGSEDEVAEETVNEDNENKESDESHNHSDKEGHHHHASTVETTLNTQWSEQTLDISSKLDQVNQPFSDATVTFEITSAENESLHEWVNAEESEEGLYTGTFNGLSVSDITIVTHIKKDELHEHQEETVQKQ</sequence>
<dbReference type="Pfam" id="PF13115">
    <property type="entry name" value="YtkA"/>
    <property type="match status" value="1"/>
</dbReference>
<keyword evidence="5" id="KW-1185">Reference proteome</keyword>
<proteinExistence type="predicted"/>
<dbReference type="InterPro" id="IPR032693">
    <property type="entry name" value="YtkA-like_dom"/>
</dbReference>
<feature type="compositionally biased region" description="Acidic residues" evidence="1">
    <location>
        <begin position="138"/>
        <end position="150"/>
    </location>
</feature>
<evidence type="ECO:0000256" key="2">
    <source>
        <dbReference type="SAM" id="SignalP"/>
    </source>
</evidence>
<feature type="domain" description="YtkA-like" evidence="3">
    <location>
        <begin position="40"/>
        <end position="120"/>
    </location>
</feature>
<name>A0ABT9VD08_9BACI</name>